<name>A0ABW0I4N7_9BACT</name>
<evidence type="ECO:0000313" key="3">
    <source>
        <dbReference type="Proteomes" id="UP001596106"/>
    </source>
</evidence>
<protein>
    <submittedName>
        <fullName evidence="2">FAD-binding oxidoreductase</fullName>
    </submittedName>
</protein>
<sequence>MVKILITGWLLLASTGHCEAQTGSRYPMTSKNRQIIVGEGGGFTGGSRAYYLLESGYLYVKSDTDSLFTPLGRKSAATTRRLFKQLESTCRIKTTHFQEPGNRYRFVAWKKGPQEFRVTWGDRQKPPPDRFTTFYQSFMAQVPAPK</sequence>
<comment type="caution">
    <text evidence="2">The sequence shown here is derived from an EMBL/GenBank/DDBJ whole genome shotgun (WGS) entry which is preliminary data.</text>
</comment>
<dbReference type="EMBL" id="JBHSMA010000001">
    <property type="protein sequence ID" value="MFC5407749.1"/>
    <property type="molecule type" value="Genomic_DNA"/>
</dbReference>
<evidence type="ECO:0000313" key="2">
    <source>
        <dbReference type="EMBL" id="MFC5407749.1"/>
    </source>
</evidence>
<gene>
    <name evidence="2" type="ORF">ACFPMF_00395</name>
</gene>
<dbReference type="RefSeq" id="WP_379840434.1">
    <property type="nucleotide sequence ID" value="NZ_JBHSMA010000001.1"/>
</dbReference>
<feature type="chain" id="PRO_5045377993" evidence="1">
    <location>
        <begin position="21"/>
        <end position="146"/>
    </location>
</feature>
<keyword evidence="1" id="KW-0732">Signal</keyword>
<keyword evidence="3" id="KW-1185">Reference proteome</keyword>
<accession>A0ABW0I4N7</accession>
<proteinExistence type="predicted"/>
<dbReference type="Proteomes" id="UP001596106">
    <property type="component" value="Unassembled WGS sequence"/>
</dbReference>
<organism evidence="2 3">
    <name type="scientific">Larkinella bovis</name>
    <dbReference type="NCBI Taxonomy" id="683041"/>
    <lineage>
        <taxon>Bacteria</taxon>
        <taxon>Pseudomonadati</taxon>
        <taxon>Bacteroidota</taxon>
        <taxon>Cytophagia</taxon>
        <taxon>Cytophagales</taxon>
        <taxon>Spirosomataceae</taxon>
        <taxon>Larkinella</taxon>
    </lineage>
</organism>
<evidence type="ECO:0000256" key="1">
    <source>
        <dbReference type="SAM" id="SignalP"/>
    </source>
</evidence>
<reference evidence="3" key="1">
    <citation type="journal article" date="2019" name="Int. J. Syst. Evol. Microbiol.">
        <title>The Global Catalogue of Microorganisms (GCM) 10K type strain sequencing project: providing services to taxonomists for standard genome sequencing and annotation.</title>
        <authorList>
            <consortium name="The Broad Institute Genomics Platform"/>
            <consortium name="The Broad Institute Genome Sequencing Center for Infectious Disease"/>
            <person name="Wu L."/>
            <person name="Ma J."/>
        </authorList>
    </citation>
    <scope>NUCLEOTIDE SEQUENCE [LARGE SCALE GENOMIC DNA]</scope>
    <source>
        <strain evidence="3">CCUG 55250</strain>
    </source>
</reference>
<feature type="signal peptide" evidence="1">
    <location>
        <begin position="1"/>
        <end position="20"/>
    </location>
</feature>